<accession>A0A1I1YJ59</accession>
<gene>
    <name evidence="1" type="ORF">SAMN04489710_11845</name>
</gene>
<dbReference type="Proteomes" id="UP000199517">
    <property type="component" value="Unassembled WGS sequence"/>
</dbReference>
<evidence type="ECO:0000313" key="2">
    <source>
        <dbReference type="Proteomes" id="UP000199517"/>
    </source>
</evidence>
<name>A0A1I1YJ59_9BURK</name>
<dbReference type="STRING" id="32040.SAMN04489710_11845"/>
<reference evidence="2" key="1">
    <citation type="submission" date="2016-10" db="EMBL/GenBank/DDBJ databases">
        <authorList>
            <person name="Varghese N."/>
            <person name="Submissions S."/>
        </authorList>
    </citation>
    <scope>NUCLEOTIDE SEQUENCE [LARGE SCALE GENOMIC DNA]</scope>
    <source>
        <strain evidence="2">DSM 7481</strain>
    </source>
</reference>
<keyword evidence="2" id="KW-1185">Reference proteome</keyword>
<dbReference type="EMBL" id="FOMQ01000018">
    <property type="protein sequence ID" value="SFE19625.1"/>
    <property type="molecule type" value="Genomic_DNA"/>
</dbReference>
<protein>
    <submittedName>
        <fullName evidence="1">Uncharacterized protein</fullName>
    </submittedName>
</protein>
<dbReference type="AlphaFoldDB" id="A0A1I1YJ59"/>
<proteinExistence type="predicted"/>
<sequence>MAVLQSLAEDSGDEPTWGLVRLAEWAAVGVQARADEEQVSVTTFCRCAADIAVVLSILYLVAENDDSVLIHAAASLLEMAASYCESAQEAGHA</sequence>
<evidence type="ECO:0000313" key="1">
    <source>
        <dbReference type="EMBL" id="SFE19625.1"/>
    </source>
</evidence>
<organism evidence="1 2">
    <name type="scientific">Paracidovorax konjaci</name>
    <dbReference type="NCBI Taxonomy" id="32040"/>
    <lineage>
        <taxon>Bacteria</taxon>
        <taxon>Pseudomonadati</taxon>
        <taxon>Pseudomonadota</taxon>
        <taxon>Betaproteobacteria</taxon>
        <taxon>Burkholderiales</taxon>
        <taxon>Comamonadaceae</taxon>
        <taxon>Paracidovorax</taxon>
    </lineage>
</organism>